<keyword evidence="3" id="KW-0328">Glycosyltransferase</keyword>
<evidence type="ECO:0000313" key="4">
    <source>
        <dbReference type="Proteomes" id="UP000644699"/>
    </source>
</evidence>
<dbReference type="Proteomes" id="UP000644699">
    <property type="component" value="Unassembled WGS sequence"/>
</dbReference>
<evidence type="ECO:0000256" key="1">
    <source>
        <dbReference type="ARBA" id="ARBA00022679"/>
    </source>
</evidence>
<sequence length="338" mass="36004">MRARLSLSVATPAGARRLDLPHVTERRIGRGAGHAWEQFELPRALGDAWLVNPCNTGPLAVRRSLTILHDAQVWQTPQAYGRAFRLWYRLLLPLLGRRSALVSTVSRFSKGELERFGVVPPGKIVVAPNGCDHIDRIAPDPTILARSGLAAGRYFLAIGSLSPHKNIATLLKAEALRARRDLPIVLAGGANPRIFSGTGLEGETGVRHLGRVSDGELRALYEGATALLFPSFFEGFGLPPLEAMRCGCPVIASTAPAVVESCGEAALYADPHDPSAFAARMDELAGDEALRARLAAAGRRQSDGFTWARTAERLLDALLDGGALAPAPAGAPSPVRPS</sequence>
<organism evidence="3 4">
    <name type="scientific">Aureimonas endophytica</name>
    <dbReference type="NCBI Taxonomy" id="2027858"/>
    <lineage>
        <taxon>Bacteria</taxon>
        <taxon>Pseudomonadati</taxon>
        <taxon>Pseudomonadota</taxon>
        <taxon>Alphaproteobacteria</taxon>
        <taxon>Hyphomicrobiales</taxon>
        <taxon>Aurantimonadaceae</taxon>
        <taxon>Aureimonas</taxon>
    </lineage>
</organism>
<proteinExistence type="predicted"/>
<dbReference type="InterPro" id="IPR001296">
    <property type="entry name" value="Glyco_trans_1"/>
</dbReference>
<evidence type="ECO:0000313" key="3">
    <source>
        <dbReference type="EMBL" id="GGD95888.1"/>
    </source>
</evidence>
<dbReference type="GO" id="GO:0009103">
    <property type="term" value="P:lipopolysaccharide biosynthetic process"/>
    <property type="evidence" value="ECO:0007669"/>
    <property type="project" value="TreeGrafter"/>
</dbReference>
<reference evidence="3" key="1">
    <citation type="journal article" date="2014" name="Int. J. Syst. Evol. Microbiol.">
        <title>Complete genome sequence of Corynebacterium casei LMG S-19264T (=DSM 44701T), isolated from a smear-ripened cheese.</title>
        <authorList>
            <consortium name="US DOE Joint Genome Institute (JGI-PGF)"/>
            <person name="Walter F."/>
            <person name="Albersmeier A."/>
            <person name="Kalinowski J."/>
            <person name="Ruckert C."/>
        </authorList>
    </citation>
    <scope>NUCLEOTIDE SEQUENCE</scope>
    <source>
        <strain evidence="3">CGMCC 1.15367</strain>
    </source>
</reference>
<keyword evidence="1" id="KW-0808">Transferase</keyword>
<keyword evidence="4" id="KW-1185">Reference proteome</keyword>
<dbReference type="GO" id="GO:0016757">
    <property type="term" value="F:glycosyltransferase activity"/>
    <property type="evidence" value="ECO:0007669"/>
    <property type="project" value="UniProtKB-KW"/>
</dbReference>
<dbReference type="Gene3D" id="3.40.50.2000">
    <property type="entry name" value="Glycogen Phosphorylase B"/>
    <property type="match status" value="2"/>
</dbReference>
<feature type="domain" description="Glycosyl transferase family 1" evidence="2">
    <location>
        <begin position="153"/>
        <end position="300"/>
    </location>
</feature>
<dbReference type="EMBL" id="BMIQ01000002">
    <property type="protein sequence ID" value="GGD95888.1"/>
    <property type="molecule type" value="Genomic_DNA"/>
</dbReference>
<evidence type="ECO:0000259" key="2">
    <source>
        <dbReference type="Pfam" id="PF00534"/>
    </source>
</evidence>
<reference evidence="3" key="2">
    <citation type="submission" date="2020-09" db="EMBL/GenBank/DDBJ databases">
        <authorList>
            <person name="Sun Q."/>
            <person name="Zhou Y."/>
        </authorList>
    </citation>
    <scope>NUCLEOTIDE SEQUENCE</scope>
    <source>
        <strain evidence="3">CGMCC 1.15367</strain>
    </source>
</reference>
<dbReference type="Pfam" id="PF00534">
    <property type="entry name" value="Glycos_transf_1"/>
    <property type="match status" value="1"/>
</dbReference>
<dbReference type="AlphaFoldDB" id="A0A917E1U2"/>
<comment type="caution">
    <text evidence="3">The sequence shown here is derived from an EMBL/GenBank/DDBJ whole genome shotgun (WGS) entry which is preliminary data.</text>
</comment>
<dbReference type="SUPFAM" id="SSF53756">
    <property type="entry name" value="UDP-Glycosyltransferase/glycogen phosphorylase"/>
    <property type="match status" value="1"/>
</dbReference>
<dbReference type="PANTHER" id="PTHR46401:SF2">
    <property type="entry name" value="GLYCOSYLTRANSFERASE WBBK-RELATED"/>
    <property type="match status" value="1"/>
</dbReference>
<name>A0A917E1U2_9HYPH</name>
<protein>
    <submittedName>
        <fullName evidence="3">Mannosyltransferase</fullName>
    </submittedName>
</protein>
<gene>
    <name evidence="3" type="ORF">GCM10011390_13300</name>
</gene>
<dbReference type="PANTHER" id="PTHR46401">
    <property type="entry name" value="GLYCOSYLTRANSFERASE WBBK-RELATED"/>
    <property type="match status" value="1"/>
</dbReference>
<dbReference type="CDD" id="cd03809">
    <property type="entry name" value="GT4_MtfB-like"/>
    <property type="match status" value="1"/>
</dbReference>
<accession>A0A917E1U2</accession>